<feature type="domain" description="F-box" evidence="1">
    <location>
        <begin position="3"/>
        <end position="48"/>
    </location>
</feature>
<dbReference type="SUPFAM" id="SSF81383">
    <property type="entry name" value="F-box domain"/>
    <property type="match status" value="1"/>
</dbReference>
<dbReference type="InterPro" id="IPR001810">
    <property type="entry name" value="F-box_dom"/>
</dbReference>
<dbReference type="InterPro" id="IPR015915">
    <property type="entry name" value="Kelch-typ_b-propeller"/>
</dbReference>
<accession>A0ABP1AQF4</accession>
<dbReference type="InterPro" id="IPR050796">
    <property type="entry name" value="SCF_F-box_component"/>
</dbReference>
<reference evidence="2" key="1">
    <citation type="submission" date="2024-03" db="EMBL/GenBank/DDBJ databases">
        <authorList>
            <consortium name="ELIXIR-Norway"/>
            <consortium name="Elixir Norway"/>
        </authorList>
    </citation>
    <scope>NUCLEOTIDE SEQUENCE</scope>
</reference>
<dbReference type="Pfam" id="PF00646">
    <property type="entry name" value="F-box"/>
    <property type="match status" value="1"/>
</dbReference>
<dbReference type="PANTHER" id="PTHR31672:SF2">
    <property type="entry name" value="F-BOX DOMAIN-CONTAINING PROTEIN"/>
    <property type="match status" value="1"/>
</dbReference>
<name>A0ABP1AQF4_9BRYO</name>
<sequence length="417" mass="47499">MDAFLWSKLPENTLEMAFARLPLKDILRLRVLNKHWKSFVCSPFFQQLVEERRTTSSSTTSFGLITELFSDPMAEEASSREFHVLDTAANEWLQFSSPSLPLSSCKPFATAGGLVCMCAPTGCTQQQQEDEEEEAELQLLVCNPVTGAWRELPRLRMQYCPLLARMEMDTRTKQYTVILGYLQLGASKVSIHVYDSGTDCWSKGCHATMHLLERKPFKWFFNMQYKGLARIRQTRVPRTIRKSPLVTGQQSWREVLNESAVSEEDSDSSSGRSSSSLAFGFSRRRTSRQQHHHDDMAVLDIWELQSSAGLEWKWTTSITDRSSKSSRKADDLFFLETKFFVCKDVVVIIEWVDGAAAAHCQDGGDQEQEEEELLVWIYDMSKHCHRQAPPLWLPFVGAGLKKIVDGCAFEVKLDAIP</sequence>
<dbReference type="SMART" id="SM00256">
    <property type="entry name" value="FBOX"/>
    <property type="match status" value="1"/>
</dbReference>
<organism evidence="2 3">
    <name type="scientific">Sphagnum jensenii</name>
    <dbReference type="NCBI Taxonomy" id="128206"/>
    <lineage>
        <taxon>Eukaryota</taxon>
        <taxon>Viridiplantae</taxon>
        <taxon>Streptophyta</taxon>
        <taxon>Embryophyta</taxon>
        <taxon>Bryophyta</taxon>
        <taxon>Sphagnophytina</taxon>
        <taxon>Sphagnopsida</taxon>
        <taxon>Sphagnales</taxon>
        <taxon>Sphagnaceae</taxon>
        <taxon>Sphagnum</taxon>
    </lineage>
</organism>
<dbReference type="PROSITE" id="PS50181">
    <property type="entry name" value="FBOX"/>
    <property type="match status" value="1"/>
</dbReference>
<evidence type="ECO:0000313" key="3">
    <source>
        <dbReference type="Proteomes" id="UP001497522"/>
    </source>
</evidence>
<protein>
    <recommendedName>
        <fullName evidence="1">F-box domain-containing protein</fullName>
    </recommendedName>
</protein>
<dbReference type="SUPFAM" id="SSF117281">
    <property type="entry name" value="Kelch motif"/>
    <property type="match status" value="1"/>
</dbReference>
<dbReference type="PANTHER" id="PTHR31672">
    <property type="entry name" value="BNACNNG10540D PROTEIN"/>
    <property type="match status" value="1"/>
</dbReference>
<dbReference type="Proteomes" id="UP001497522">
    <property type="component" value="Chromosome 14"/>
</dbReference>
<evidence type="ECO:0000259" key="1">
    <source>
        <dbReference type="PROSITE" id="PS50181"/>
    </source>
</evidence>
<gene>
    <name evidence="2" type="ORF">CSSPJE1EN2_LOCUS7794</name>
</gene>
<keyword evidence="3" id="KW-1185">Reference proteome</keyword>
<evidence type="ECO:0000313" key="2">
    <source>
        <dbReference type="EMBL" id="CAK9864799.1"/>
    </source>
</evidence>
<proteinExistence type="predicted"/>
<dbReference type="InterPro" id="IPR036047">
    <property type="entry name" value="F-box-like_dom_sf"/>
</dbReference>
<dbReference type="EMBL" id="OZ023715">
    <property type="protein sequence ID" value="CAK9864799.1"/>
    <property type="molecule type" value="Genomic_DNA"/>
</dbReference>